<dbReference type="VEuPathDB" id="FungiDB:I7I53_06863"/>
<sequence>MSYFFIFRNSIQVHPSIHPLRAAGTRTVHSLSQFNGDLSFVADVVFSFLASQSQCNWARSMDDRGYMF</sequence>
<proteinExistence type="predicted"/>
<evidence type="ECO:0000313" key="1">
    <source>
        <dbReference type="EMBL" id="QSS51518.1"/>
    </source>
</evidence>
<reference evidence="1" key="1">
    <citation type="submission" date="2021-01" db="EMBL/GenBank/DDBJ databases">
        <title>Chromosome-level genome assembly of a human fungal pathogen reveals clustering of transcriptionally co-regulated genes.</title>
        <authorList>
            <person name="Voorhies M."/>
            <person name="Cohen S."/>
            <person name="Shea T.P."/>
            <person name="Petrus S."/>
            <person name="Munoz J.F."/>
            <person name="Poplawski S."/>
            <person name="Goldman W.E."/>
            <person name="Michael T."/>
            <person name="Cuomo C.A."/>
            <person name="Sil A."/>
            <person name="Beyhan S."/>
        </authorList>
    </citation>
    <scope>NUCLEOTIDE SEQUENCE</scope>
    <source>
        <strain evidence="1">H88</strain>
    </source>
</reference>
<gene>
    <name evidence="1" type="ORF">I7I53_06863</name>
</gene>
<accession>A0A8A1LAS2</accession>
<dbReference type="EMBL" id="CP069103">
    <property type="protein sequence ID" value="QSS51518.1"/>
    <property type="molecule type" value="Genomic_DNA"/>
</dbReference>
<dbReference type="Proteomes" id="UP000663419">
    <property type="component" value="Chromosome 2"/>
</dbReference>
<dbReference type="AlphaFoldDB" id="A0A8A1LAS2"/>
<organism evidence="1 2">
    <name type="scientific">Ajellomyces capsulatus (strain H88)</name>
    <name type="common">Darling's disease fungus</name>
    <name type="synonym">Histoplasma capsulatum</name>
    <dbReference type="NCBI Taxonomy" id="544711"/>
    <lineage>
        <taxon>Eukaryota</taxon>
        <taxon>Fungi</taxon>
        <taxon>Dikarya</taxon>
        <taxon>Ascomycota</taxon>
        <taxon>Pezizomycotina</taxon>
        <taxon>Eurotiomycetes</taxon>
        <taxon>Eurotiomycetidae</taxon>
        <taxon>Onygenales</taxon>
        <taxon>Ajellomycetaceae</taxon>
        <taxon>Histoplasma</taxon>
    </lineage>
</organism>
<evidence type="ECO:0000313" key="2">
    <source>
        <dbReference type="Proteomes" id="UP000663419"/>
    </source>
</evidence>
<name>A0A8A1LAS2_AJEC8</name>
<protein>
    <submittedName>
        <fullName evidence="1">Uncharacterized protein</fullName>
    </submittedName>
</protein>